<dbReference type="eggNOG" id="arCOG01530">
    <property type="taxonomic scope" value="Archaea"/>
</dbReference>
<dbReference type="SUPFAM" id="SSF55040">
    <property type="entry name" value="Molybdenum cofactor biosynthesis protein C, MoaC"/>
    <property type="match status" value="2"/>
</dbReference>
<accession>A3MS38</accession>
<dbReference type="GO" id="GO:0006777">
    <property type="term" value="P:Mo-molybdopterin cofactor biosynthetic process"/>
    <property type="evidence" value="ECO:0007669"/>
    <property type="project" value="UniProtKB-KW"/>
</dbReference>
<dbReference type="GeneID" id="4908594"/>
<keyword evidence="5" id="KW-1185">Reference proteome</keyword>
<evidence type="ECO:0000256" key="1">
    <source>
        <dbReference type="ARBA" id="ARBA00005046"/>
    </source>
</evidence>
<dbReference type="RefSeq" id="WP_011848712.1">
    <property type="nucleotide sequence ID" value="NC_009073.1"/>
</dbReference>
<dbReference type="OrthoDB" id="10067at2157"/>
<evidence type="ECO:0000313" key="4">
    <source>
        <dbReference type="EMBL" id="ABO07455.1"/>
    </source>
</evidence>
<dbReference type="HOGENOM" id="CLU_1145254_0_0_2"/>
<sequence>MIVDVSKKLDVYRYAKASVELGLSRCNTVVAAKGAAEAYRHLPFLHPVPLRAGATCRGGRLYVEGVAEWQTGVEMDVLFGALVGAVASGAVEMRNMLVEAKVKGSPVEIQGELQEAPFERRGDLSARAFGRLMLKSLELVKRPVEKGHPLYAAQTAASLSSKRFCEIVGGVCPKIQHYKIDIEVVDAVEVRVEVKARDVSPAPEALFSAGVALLTIWDMLKKYEKDEAGQYPHTRITSISLD</sequence>
<feature type="domain" description="Molybdopterin cofactor biosynthesis C (MoaC)" evidence="3">
    <location>
        <begin position="134"/>
        <end position="240"/>
    </location>
</feature>
<dbReference type="STRING" id="410359.Pcal_0015"/>
<dbReference type="Pfam" id="PF01967">
    <property type="entry name" value="MoaC"/>
    <property type="match status" value="1"/>
</dbReference>
<organism evidence="4 5">
    <name type="scientific">Pyrobaculum calidifontis (strain DSM 21063 / JCM 11548 / VA1)</name>
    <dbReference type="NCBI Taxonomy" id="410359"/>
    <lineage>
        <taxon>Archaea</taxon>
        <taxon>Thermoproteota</taxon>
        <taxon>Thermoprotei</taxon>
        <taxon>Thermoproteales</taxon>
        <taxon>Thermoproteaceae</taxon>
        <taxon>Pyrobaculum</taxon>
    </lineage>
</organism>
<gene>
    <name evidence="4" type="ordered locus">Pcal_0015</name>
</gene>
<name>A3MS38_PYRCJ</name>
<dbReference type="KEGG" id="pcl:Pcal_0015"/>
<evidence type="ECO:0000313" key="5">
    <source>
        <dbReference type="Proteomes" id="UP000001431"/>
    </source>
</evidence>
<protein>
    <submittedName>
        <fullName evidence="4">Molybdenum cofactor biosynthesis protein (MoaC)</fullName>
    </submittedName>
</protein>
<evidence type="ECO:0000256" key="2">
    <source>
        <dbReference type="ARBA" id="ARBA00023150"/>
    </source>
</evidence>
<dbReference type="EMBL" id="CP000561">
    <property type="protein sequence ID" value="ABO07455.1"/>
    <property type="molecule type" value="Genomic_DNA"/>
</dbReference>
<comment type="pathway">
    <text evidence="1">Cofactor biosynthesis; molybdopterin biosynthesis.</text>
</comment>
<reference evidence="4" key="1">
    <citation type="submission" date="2007-02" db="EMBL/GenBank/DDBJ databases">
        <title>Complete sequence of Pyrobaculum calidifontis JCM 11548.</title>
        <authorList>
            <consortium name="US DOE Joint Genome Institute"/>
            <person name="Copeland A."/>
            <person name="Lucas S."/>
            <person name="Lapidus A."/>
            <person name="Barry K."/>
            <person name="Glavina del Rio T."/>
            <person name="Dalin E."/>
            <person name="Tice H."/>
            <person name="Pitluck S."/>
            <person name="Chain P."/>
            <person name="Malfatti S."/>
            <person name="Shin M."/>
            <person name="Vergez L."/>
            <person name="Schmutz J."/>
            <person name="Larimer F."/>
            <person name="Land M."/>
            <person name="Hauser L."/>
            <person name="Kyrpides N."/>
            <person name="Mikhailova N."/>
            <person name="Cozen A.E."/>
            <person name="Fitz-Gibbon S.T."/>
            <person name="House C.H."/>
            <person name="Saltikov C."/>
            <person name="Lowe T.M."/>
            <person name="Richardson P."/>
        </authorList>
    </citation>
    <scope>NUCLEOTIDE SEQUENCE [LARGE SCALE GENOMIC DNA]</scope>
    <source>
        <strain evidence="4">JCM 11548</strain>
    </source>
</reference>
<dbReference type="Gene3D" id="3.30.70.640">
    <property type="entry name" value="Molybdopterin cofactor biosynthesis C (MoaC) domain"/>
    <property type="match status" value="1"/>
</dbReference>
<dbReference type="Proteomes" id="UP000001431">
    <property type="component" value="Chromosome"/>
</dbReference>
<dbReference type="AlphaFoldDB" id="A3MS38"/>
<dbReference type="InterPro" id="IPR036522">
    <property type="entry name" value="MoaC_sf"/>
</dbReference>
<dbReference type="InterPro" id="IPR002820">
    <property type="entry name" value="Mopterin_CF_biosynth-C_dom"/>
</dbReference>
<evidence type="ECO:0000259" key="3">
    <source>
        <dbReference type="Pfam" id="PF01967"/>
    </source>
</evidence>
<proteinExistence type="predicted"/>
<keyword evidence="2" id="KW-0501">Molybdenum cofactor biosynthesis</keyword>
<dbReference type="UniPathway" id="UPA00344"/>